<accession>A0ABW1JCQ3</accession>
<dbReference type="PANTHER" id="PTHR47053">
    <property type="entry name" value="MUREIN DD-ENDOPEPTIDASE MEPH-RELATED"/>
    <property type="match status" value="1"/>
</dbReference>
<comment type="caution">
    <text evidence="6">The sequence shown here is derived from an EMBL/GenBank/DDBJ whole genome shotgun (WGS) entry which is preliminary data.</text>
</comment>
<organism evidence="6 7">
    <name type="scientific">Angustibacter luteus</name>
    <dbReference type="NCBI Taxonomy" id="658456"/>
    <lineage>
        <taxon>Bacteria</taxon>
        <taxon>Bacillati</taxon>
        <taxon>Actinomycetota</taxon>
        <taxon>Actinomycetes</taxon>
        <taxon>Kineosporiales</taxon>
        <taxon>Kineosporiaceae</taxon>
    </lineage>
</organism>
<dbReference type="Gene3D" id="3.90.1720.10">
    <property type="entry name" value="endopeptidase domain like (from Nostoc punctiforme)"/>
    <property type="match status" value="1"/>
</dbReference>
<evidence type="ECO:0000313" key="7">
    <source>
        <dbReference type="Proteomes" id="UP001596189"/>
    </source>
</evidence>
<dbReference type="Proteomes" id="UP001596189">
    <property type="component" value="Unassembled WGS sequence"/>
</dbReference>
<evidence type="ECO:0000256" key="4">
    <source>
        <dbReference type="ARBA" id="ARBA00022807"/>
    </source>
</evidence>
<keyword evidence="2" id="KW-0645">Protease</keyword>
<evidence type="ECO:0000256" key="3">
    <source>
        <dbReference type="ARBA" id="ARBA00022801"/>
    </source>
</evidence>
<proteinExistence type="inferred from homology"/>
<comment type="similarity">
    <text evidence="1">Belongs to the peptidase C40 family.</text>
</comment>
<name>A0ABW1JCQ3_9ACTN</name>
<gene>
    <name evidence="6" type="ORF">ACFQDO_05485</name>
</gene>
<dbReference type="Pfam" id="PF00877">
    <property type="entry name" value="NLPC_P60"/>
    <property type="match status" value="1"/>
</dbReference>
<dbReference type="EMBL" id="JBHSRD010000003">
    <property type="protein sequence ID" value="MFC6006578.1"/>
    <property type="molecule type" value="Genomic_DNA"/>
</dbReference>
<evidence type="ECO:0000256" key="1">
    <source>
        <dbReference type="ARBA" id="ARBA00007074"/>
    </source>
</evidence>
<dbReference type="InterPro" id="IPR038765">
    <property type="entry name" value="Papain-like_cys_pep_sf"/>
</dbReference>
<keyword evidence="7" id="KW-1185">Reference proteome</keyword>
<dbReference type="RefSeq" id="WP_345718059.1">
    <property type="nucleotide sequence ID" value="NZ_BAABFP010000008.1"/>
</dbReference>
<dbReference type="PANTHER" id="PTHR47053:SF1">
    <property type="entry name" value="MUREIN DD-ENDOPEPTIDASE MEPH-RELATED"/>
    <property type="match status" value="1"/>
</dbReference>
<dbReference type="InterPro" id="IPR051202">
    <property type="entry name" value="Peptidase_C40"/>
</dbReference>
<evidence type="ECO:0000256" key="2">
    <source>
        <dbReference type="ARBA" id="ARBA00022670"/>
    </source>
</evidence>
<evidence type="ECO:0000313" key="6">
    <source>
        <dbReference type="EMBL" id="MFC6006578.1"/>
    </source>
</evidence>
<keyword evidence="4" id="KW-0788">Thiol protease</keyword>
<dbReference type="SUPFAM" id="SSF54001">
    <property type="entry name" value="Cysteine proteinases"/>
    <property type="match status" value="1"/>
</dbReference>
<keyword evidence="3" id="KW-0378">Hydrolase</keyword>
<reference evidence="7" key="1">
    <citation type="journal article" date="2019" name="Int. J. Syst. Evol. Microbiol.">
        <title>The Global Catalogue of Microorganisms (GCM) 10K type strain sequencing project: providing services to taxonomists for standard genome sequencing and annotation.</title>
        <authorList>
            <consortium name="The Broad Institute Genomics Platform"/>
            <consortium name="The Broad Institute Genome Sequencing Center for Infectious Disease"/>
            <person name="Wu L."/>
            <person name="Ma J."/>
        </authorList>
    </citation>
    <scope>NUCLEOTIDE SEQUENCE [LARGE SCALE GENOMIC DNA]</scope>
    <source>
        <strain evidence="7">KACC 14249</strain>
    </source>
</reference>
<sequence>MTSAGRHRQPTPVSPVLAAVQSSGPAAVVAKTSAVLAVSGGLVASLGLQAHAATPATTDASSSTAEPGTATQLSSAVPTAFVDGVAKAPSFGDIGFTAKAKPKPKAKAKAAVLQVRERTTQRVSRDTQRTAIAPVHIKAGDPGSAEFGAAVLSIAARYAGTPYQYGGTTPAGFDCSGYTQYVFAQVGINLPRTSDSQRGATTRISRSEAVPGDLVFFPGHVGIYAGNGMMWDSPRTGESVTKRAIYSSSATFGRVG</sequence>
<feature type="domain" description="NlpC/P60" evidence="5">
    <location>
        <begin position="145"/>
        <end position="256"/>
    </location>
</feature>
<dbReference type="InterPro" id="IPR000064">
    <property type="entry name" value="NLP_P60_dom"/>
</dbReference>
<protein>
    <submittedName>
        <fullName evidence="6">C40 family peptidase</fullName>
    </submittedName>
</protein>
<dbReference type="PROSITE" id="PS51935">
    <property type="entry name" value="NLPC_P60"/>
    <property type="match status" value="1"/>
</dbReference>
<evidence type="ECO:0000259" key="5">
    <source>
        <dbReference type="PROSITE" id="PS51935"/>
    </source>
</evidence>